<organism evidence="4 5">
    <name type="scientific">Azoarcus taiwanensis</name>
    <dbReference type="NCBI Taxonomy" id="666964"/>
    <lineage>
        <taxon>Bacteria</taxon>
        <taxon>Pseudomonadati</taxon>
        <taxon>Pseudomonadota</taxon>
        <taxon>Betaproteobacteria</taxon>
        <taxon>Rhodocyclales</taxon>
        <taxon>Zoogloeaceae</taxon>
        <taxon>Azoarcus</taxon>
    </lineage>
</organism>
<dbReference type="InterPro" id="IPR052723">
    <property type="entry name" value="Acyl-CoA_thioesterase_PaaI"/>
</dbReference>
<protein>
    <submittedName>
        <fullName evidence="4">Hydroxyphenylacetyl-CoA thioesterase PaaI</fullName>
    </submittedName>
</protein>
<dbReference type="Proteomes" id="UP000599523">
    <property type="component" value="Unassembled WGS sequence"/>
</dbReference>
<dbReference type="FunFam" id="3.10.129.10:FF:000022">
    <property type="entry name" value="Phenylacetic acid degradation protein"/>
    <property type="match status" value="1"/>
</dbReference>
<dbReference type="InterPro" id="IPR029069">
    <property type="entry name" value="HotDog_dom_sf"/>
</dbReference>
<proteinExistence type="inferred from homology"/>
<evidence type="ECO:0000313" key="4">
    <source>
        <dbReference type="EMBL" id="NMG02835.1"/>
    </source>
</evidence>
<feature type="domain" description="Thioesterase" evidence="3">
    <location>
        <begin position="64"/>
        <end position="139"/>
    </location>
</feature>
<dbReference type="PANTHER" id="PTHR42856">
    <property type="entry name" value="ACYL-COENZYME A THIOESTERASE PAAI"/>
    <property type="match status" value="1"/>
</dbReference>
<dbReference type="RefSeq" id="WP_168987605.1">
    <property type="nucleotide sequence ID" value="NZ_CAWPHM010000258.1"/>
</dbReference>
<evidence type="ECO:0000313" key="5">
    <source>
        <dbReference type="Proteomes" id="UP000599523"/>
    </source>
</evidence>
<dbReference type="Pfam" id="PF03061">
    <property type="entry name" value="4HBT"/>
    <property type="match status" value="1"/>
</dbReference>
<dbReference type="PANTHER" id="PTHR42856:SF1">
    <property type="entry name" value="ACYL-COENZYME A THIOESTERASE PAAI"/>
    <property type="match status" value="1"/>
</dbReference>
<keyword evidence="2" id="KW-0378">Hydrolase</keyword>
<accession>A0A972FDR0</accession>
<reference evidence="4" key="1">
    <citation type="submission" date="2019-12" db="EMBL/GenBank/DDBJ databases">
        <title>Comparative genomics gives insights into the taxonomy of the Azoarcus-Aromatoleum group and reveals separate origins of nif in the plant-associated Azoarcus and non-plant-associated Aromatoleum sub-groups.</title>
        <authorList>
            <person name="Lafos M."/>
            <person name="Maluk M."/>
            <person name="Batista M."/>
            <person name="Junghare M."/>
            <person name="Carmona M."/>
            <person name="Faoro H."/>
            <person name="Cruz L.M."/>
            <person name="Battistoni F."/>
            <person name="De Souza E."/>
            <person name="Pedrosa F."/>
            <person name="Chen W.-M."/>
            <person name="Poole P.S."/>
            <person name="Dixon R.A."/>
            <person name="James E.K."/>
        </authorList>
    </citation>
    <scope>NUCLEOTIDE SEQUENCE</scope>
    <source>
        <strain evidence="4">NSC3</strain>
    </source>
</reference>
<dbReference type="AlphaFoldDB" id="A0A972FDR0"/>
<dbReference type="InterPro" id="IPR006683">
    <property type="entry name" value="Thioestr_dom"/>
</dbReference>
<dbReference type="SUPFAM" id="SSF54637">
    <property type="entry name" value="Thioesterase/thiol ester dehydrase-isomerase"/>
    <property type="match status" value="1"/>
</dbReference>
<evidence type="ECO:0000259" key="3">
    <source>
        <dbReference type="Pfam" id="PF03061"/>
    </source>
</evidence>
<evidence type="ECO:0000256" key="1">
    <source>
        <dbReference type="ARBA" id="ARBA00008324"/>
    </source>
</evidence>
<dbReference type="InterPro" id="IPR003736">
    <property type="entry name" value="PAAI_dom"/>
</dbReference>
<dbReference type="GO" id="GO:0016289">
    <property type="term" value="F:acyl-CoA hydrolase activity"/>
    <property type="evidence" value="ECO:0007669"/>
    <property type="project" value="TreeGrafter"/>
</dbReference>
<dbReference type="EMBL" id="WTVM01000034">
    <property type="protein sequence ID" value="NMG02835.1"/>
    <property type="molecule type" value="Genomic_DNA"/>
</dbReference>
<evidence type="ECO:0000256" key="2">
    <source>
        <dbReference type="ARBA" id="ARBA00022801"/>
    </source>
</evidence>
<dbReference type="InterPro" id="IPR011973">
    <property type="entry name" value="PaaD"/>
</dbReference>
<dbReference type="NCBIfam" id="TIGR00369">
    <property type="entry name" value="unchar_dom_1"/>
    <property type="match status" value="1"/>
</dbReference>
<dbReference type="NCBIfam" id="TIGR02286">
    <property type="entry name" value="PaaD"/>
    <property type="match status" value="1"/>
</dbReference>
<dbReference type="CDD" id="cd03443">
    <property type="entry name" value="PaaI_thioesterase"/>
    <property type="match status" value="1"/>
</dbReference>
<name>A0A972FDR0_9RHOO</name>
<gene>
    <name evidence="4" type="primary">paaI</name>
    <name evidence="4" type="ORF">GPA21_07605</name>
</gene>
<comment type="caution">
    <text evidence="4">The sequence shown here is derived from an EMBL/GenBank/DDBJ whole genome shotgun (WGS) entry which is preliminary data.</text>
</comment>
<sequence>MNEPQAFVRDRTGEADAQSLAERVRDAMFALDNTAQDLGIEVLDIGPGRSRLAMTVQPRMLNGFGICHGAYITAIADSAFAYACNACNEQTVASGIALDFLLPGRPGDRLTANAREIRASGRTGLYDIEVFNQHGELVAVMRGKSYRMKGRPVMQTE</sequence>
<dbReference type="Gene3D" id="3.10.129.10">
    <property type="entry name" value="Hotdog Thioesterase"/>
    <property type="match status" value="1"/>
</dbReference>
<comment type="similarity">
    <text evidence="1">Belongs to the thioesterase PaaI family.</text>
</comment>
<keyword evidence="5" id="KW-1185">Reference proteome</keyword>